<dbReference type="RefSeq" id="XP_031934387.1">
    <property type="nucleotide sequence ID" value="XM_032083944.1"/>
</dbReference>
<dbReference type="GeneID" id="43668635"/>
<keyword evidence="1" id="KW-0812">Transmembrane</keyword>
<keyword evidence="1" id="KW-1133">Transmembrane helix</keyword>
<protein>
    <submittedName>
        <fullName evidence="2">Uncharacterized protein</fullName>
    </submittedName>
</protein>
<dbReference type="AlphaFoldDB" id="A0A5N7CTU3"/>
<name>A0A5N7CTU3_9EURO</name>
<evidence type="ECO:0000256" key="1">
    <source>
        <dbReference type="SAM" id="Phobius"/>
    </source>
</evidence>
<organism evidence="2 3">
    <name type="scientific">Aspergillus pseudonomiae</name>
    <dbReference type="NCBI Taxonomy" id="1506151"/>
    <lineage>
        <taxon>Eukaryota</taxon>
        <taxon>Fungi</taxon>
        <taxon>Dikarya</taxon>
        <taxon>Ascomycota</taxon>
        <taxon>Pezizomycotina</taxon>
        <taxon>Eurotiomycetes</taxon>
        <taxon>Eurotiomycetidae</taxon>
        <taxon>Eurotiales</taxon>
        <taxon>Aspergillaceae</taxon>
        <taxon>Aspergillus</taxon>
        <taxon>Aspergillus subgen. Circumdati</taxon>
    </lineage>
</organism>
<dbReference type="EMBL" id="ML736925">
    <property type="protein sequence ID" value="KAE8397068.1"/>
    <property type="molecule type" value="Genomic_DNA"/>
</dbReference>
<evidence type="ECO:0000313" key="3">
    <source>
        <dbReference type="Proteomes" id="UP000325579"/>
    </source>
</evidence>
<reference evidence="2 3" key="1">
    <citation type="submission" date="2019-04" db="EMBL/GenBank/DDBJ databases">
        <authorList>
            <consortium name="DOE Joint Genome Institute"/>
            <person name="Mondo S."/>
            <person name="Kjaerbolling I."/>
            <person name="Vesth T."/>
            <person name="Frisvad J.C."/>
            <person name="Nybo J.L."/>
            <person name="Theobald S."/>
            <person name="Kildgaard S."/>
            <person name="Isbrandt T."/>
            <person name="Kuo A."/>
            <person name="Sato A."/>
            <person name="Lyhne E.K."/>
            <person name="Kogle M.E."/>
            <person name="Wiebenga A."/>
            <person name="Kun R.S."/>
            <person name="Lubbers R.J."/>
            <person name="Makela M.R."/>
            <person name="Barry K."/>
            <person name="Chovatia M."/>
            <person name="Clum A."/>
            <person name="Daum C."/>
            <person name="Haridas S."/>
            <person name="He G."/>
            <person name="LaButti K."/>
            <person name="Lipzen A."/>
            <person name="Riley R."/>
            <person name="Salamov A."/>
            <person name="Simmons B.A."/>
            <person name="Magnuson J.K."/>
            <person name="Henrissat B."/>
            <person name="Mortensen U.H."/>
            <person name="Larsen T.O."/>
            <person name="Devries R.P."/>
            <person name="Grigoriev I.V."/>
            <person name="Machida M."/>
            <person name="Baker S.E."/>
            <person name="Andersen M.R."/>
            <person name="Cantor M.N."/>
            <person name="Hua S.X."/>
        </authorList>
    </citation>
    <scope>NUCLEOTIDE SEQUENCE [LARGE SCALE GENOMIC DNA]</scope>
    <source>
        <strain evidence="2 3">CBS 119388</strain>
    </source>
</reference>
<dbReference type="Proteomes" id="UP000325579">
    <property type="component" value="Unassembled WGS sequence"/>
</dbReference>
<keyword evidence="1" id="KW-0472">Membrane</keyword>
<gene>
    <name evidence="2" type="ORF">BDV37DRAFT_266693</name>
</gene>
<feature type="transmembrane region" description="Helical" evidence="1">
    <location>
        <begin position="40"/>
        <end position="63"/>
    </location>
</feature>
<evidence type="ECO:0000313" key="2">
    <source>
        <dbReference type="EMBL" id="KAE8397068.1"/>
    </source>
</evidence>
<proteinExistence type="predicted"/>
<accession>A0A5N7CTU3</accession>
<sequence length="72" mass="7849">MRMRQYPRYATIRMVIIQAAQVVAADLETSQVGGRRGKTTVVYGPGIILSAAAPVWVAGAMIVRWTSQEKGD</sequence>
<keyword evidence="3" id="KW-1185">Reference proteome</keyword>